<protein>
    <recommendedName>
        <fullName evidence="5">DUF4352 domain-containing protein</fullName>
    </recommendedName>
</protein>
<gene>
    <name evidence="3" type="ORF">KIH74_14845</name>
</gene>
<reference evidence="3 4" key="1">
    <citation type="submission" date="2021-05" db="EMBL/GenBank/DDBJ databases">
        <title>Kineosporia and Streptomyces sp. nov. two new marine actinobacteria isolated from Coral.</title>
        <authorList>
            <person name="Buangrab K."/>
            <person name="Sutthacheep M."/>
            <person name="Yeemin T."/>
            <person name="Harunari E."/>
            <person name="Igarashi Y."/>
            <person name="Kanchanasin P."/>
            <person name="Tanasupawat S."/>
            <person name="Phongsopitanun W."/>
        </authorList>
    </citation>
    <scope>NUCLEOTIDE SEQUENCE [LARGE SCALE GENOMIC DNA]</scope>
    <source>
        <strain evidence="3 4">J2-2</strain>
    </source>
</reference>
<proteinExistence type="predicted"/>
<accession>A0ABS5TJ25</accession>
<feature type="region of interest" description="Disordered" evidence="1">
    <location>
        <begin position="38"/>
        <end position="75"/>
    </location>
</feature>
<keyword evidence="4" id="KW-1185">Reference proteome</keyword>
<dbReference type="Proteomes" id="UP001197247">
    <property type="component" value="Unassembled WGS sequence"/>
</dbReference>
<sequence>MRKHTLTLVLSVALLAACTTAQSDSTTAAGTSTAAATATAADASSSPTAEADSNDSTGDATQASDSSADGGAVPIGTEQSIHTADFDARVAVTEVTDQDQEELGDPPYVVDVHVEMDRGDWTVLTSPIQFVYANGAVFDPIDVPGEDGSPEVLEGESNTWRFSYEASAGAGIGDGASVTIKSSQGKLLATWLT</sequence>
<keyword evidence="2" id="KW-0732">Signal</keyword>
<dbReference type="RefSeq" id="WP_214156505.1">
    <property type="nucleotide sequence ID" value="NZ_JAHBAY010000005.1"/>
</dbReference>
<evidence type="ECO:0000313" key="3">
    <source>
        <dbReference type="EMBL" id="MBT0770216.1"/>
    </source>
</evidence>
<dbReference type="PROSITE" id="PS51257">
    <property type="entry name" value="PROKAR_LIPOPROTEIN"/>
    <property type="match status" value="1"/>
</dbReference>
<name>A0ABS5TJ25_9ACTN</name>
<feature type="chain" id="PRO_5045327927" description="DUF4352 domain-containing protein" evidence="2">
    <location>
        <begin position="24"/>
        <end position="193"/>
    </location>
</feature>
<feature type="compositionally biased region" description="Low complexity" evidence="1">
    <location>
        <begin position="38"/>
        <end position="51"/>
    </location>
</feature>
<feature type="signal peptide" evidence="2">
    <location>
        <begin position="1"/>
        <end position="23"/>
    </location>
</feature>
<dbReference type="EMBL" id="JAHBAY010000005">
    <property type="protein sequence ID" value="MBT0770216.1"/>
    <property type="molecule type" value="Genomic_DNA"/>
</dbReference>
<evidence type="ECO:0008006" key="5">
    <source>
        <dbReference type="Google" id="ProtNLM"/>
    </source>
</evidence>
<comment type="caution">
    <text evidence="3">The sequence shown here is derived from an EMBL/GenBank/DDBJ whole genome shotgun (WGS) entry which is preliminary data.</text>
</comment>
<evidence type="ECO:0000256" key="1">
    <source>
        <dbReference type="SAM" id="MobiDB-lite"/>
    </source>
</evidence>
<evidence type="ECO:0000313" key="4">
    <source>
        <dbReference type="Proteomes" id="UP001197247"/>
    </source>
</evidence>
<evidence type="ECO:0000256" key="2">
    <source>
        <dbReference type="SAM" id="SignalP"/>
    </source>
</evidence>
<organism evidence="3 4">
    <name type="scientific">Kineosporia corallincola</name>
    <dbReference type="NCBI Taxonomy" id="2835133"/>
    <lineage>
        <taxon>Bacteria</taxon>
        <taxon>Bacillati</taxon>
        <taxon>Actinomycetota</taxon>
        <taxon>Actinomycetes</taxon>
        <taxon>Kineosporiales</taxon>
        <taxon>Kineosporiaceae</taxon>
        <taxon>Kineosporia</taxon>
    </lineage>
</organism>
<feature type="compositionally biased region" description="Polar residues" evidence="1">
    <location>
        <begin position="54"/>
        <end position="67"/>
    </location>
</feature>